<sequence length="302" mass="33035">MNRSEYTHKNAELNFLEKQAATPGISKLTLMSIQSRIQQAREYLGENSNHAYRPAKVLLTYRGAPVWGTHGVLAEFGATATKAFSVAITAIAASVSGVLADKGPIPNRSSNQLLIVGPARGSFGFELEEIPADKQLDIEGTTSVSQAIDILTDLLEASTKSDEELSEPVSRLADRAISAVSDFLSELAENDASCALSTGTRHFQFADVEQVRRSKARLSRDNIKEQDETFTGAFVGVLPDKRVFEFKTTGGEVIYGRIPSEISSPNDINGHLYTQLTIEVTARRIGSSNPRYRIKSLPWDEE</sequence>
<reference evidence="1" key="1">
    <citation type="submission" date="2019-09" db="EMBL/GenBank/DDBJ databases">
        <authorList>
            <person name="Chandra G."/>
            <person name="Truman W A."/>
        </authorList>
    </citation>
    <scope>NUCLEOTIDE SEQUENCE</scope>
    <source>
        <strain evidence="1">PS683</strain>
    </source>
</reference>
<gene>
    <name evidence="1" type="ORF">PS683_03742</name>
</gene>
<proteinExistence type="predicted"/>
<protein>
    <submittedName>
        <fullName evidence="1">Uncharacterized protein</fullName>
    </submittedName>
</protein>
<name>A0A5E6MVK1_PSEFL</name>
<accession>A0A5E6MVK1</accession>
<organism evidence="1">
    <name type="scientific">Pseudomonas fluorescens</name>
    <dbReference type="NCBI Taxonomy" id="294"/>
    <lineage>
        <taxon>Bacteria</taxon>
        <taxon>Pseudomonadati</taxon>
        <taxon>Pseudomonadota</taxon>
        <taxon>Gammaproteobacteria</taxon>
        <taxon>Pseudomonadales</taxon>
        <taxon>Pseudomonadaceae</taxon>
        <taxon>Pseudomonas</taxon>
    </lineage>
</organism>
<dbReference type="AlphaFoldDB" id="A0A5E6MVK1"/>
<dbReference type="EMBL" id="LR700646">
    <property type="protein sequence ID" value="VVM15426.1"/>
    <property type="molecule type" value="Genomic_DNA"/>
</dbReference>
<evidence type="ECO:0000313" key="1">
    <source>
        <dbReference type="EMBL" id="VVM15426.1"/>
    </source>
</evidence>